<feature type="domain" description="HTH araC/xylS-type" evidence="4">
    <location>
        <begin position="183"/>
        <end position="281"/>
    </location>
</feature>
<evidence type="ECO:0000313" key="5">
    <source>
        <dbReference type="EMBL" id="BDD02294.1"/>
    </source>
</evidence>
<evidence type="ECO:0000259" key="4">
    <source>
        <dbReference type="PROSITE" id="PS01124"/>
    </source>
</evidence>
<keyword evidence="1" id="KW-0805">Transcription regulation</keyword>
<dbReference type="SMART" id="SM00342">
    <property type="entry name" value="HTH_ARAC"/>
    <property type="match status" value="1"/>
</dbReference>
<dbReference type="PANTHER" id="PTHR43280:SF27">
    <property type="entry name" value="TRANSCRIPTIONAL REGULATOR MTLR"/>
    <property type="match status" value="1"/>
</dbReference>
<keyword evidence="2" id="KW-0238">DNA-binding</keyword>
<reference evidence="5 6" key="1">
    <citation type="submission" date="2021-12" db="EMBL/GenBank/DDBJ databases">
        <title>Genome sequencing of bacteria with rrn-lacking chromosome and rrn-plasmid.</title>
        <authorList>
            <person name="Anda M."/>
            <person name="Iwasaki W."/>
        </authorList>
    </citation>
    <scope>NUCLEOTIDE SEQUENCE [LARGE SCALE GENOMIC DNA]</scope>
    <source>
        <strain evidence="5 6">NBRC 101262</strain>
        <plasmid evidence="5 6">pPP8</plasmid>
    </source>
</reference>
<dbReference type="InterPro" id="IPR020449">
    <property type="entry name" value="Tscrpt_reg_AraC-type_HTH"/>
</dbReference>
<dbReference type="RefSeq" id="WP_338399546.1">
    <property type="nucleotide sequence ID" value="NZ_AP025300.1"/>
</dbReference>
<sequence length="284" mass="33490">MKAQLEVIPHQFNSSLSAFYYEADSFQSPWHYHHEYELTYIIKSTGLRYVGTSIENFQVGDLVLIGPNLPHAWANVKDYQQGASSIYLQWKSGELTNFFGCLPEFEQIDRLLNRAASGICFPVQDQQINYGFRMMELYKRKKTERLFHFMELLHDLSQETNYHLLSDDGSAIHKSQKADDRIKRMVEYLSLNYSLSLTVDQMAELTCMTKVAFCRFFKSTFKKTFTQYLNEVRIHHVCQELQCSNAPLIDIAMQSGYSNMSYFHRKFKEIMKVSPQQYRLKFRY</sequence>
<keyword evidence="5" id="KW-0614">Plasmid</keyword>
<dbReference type="PANTHER" id="PTHR43280">
    <property type="entry name" value="ARAC-FAMILY TRANSCRIPTIONAL REGULATOR"/>
    <property type="match status" value="1"/>
</dbReference>
<dbReference type="EMBL" id="AP025300">
    <property type="protein sequence ID" value="BDD02294.1"/>
    <property type="molecule type" value="Genomic_DNA"/>
</dbReference>
<dbReference type="Proteomes" id="UP001354989">
    <property type="component" value="Plasmid pPP8"/>
</dbReference>
<dbReference type="Gene3D" id="2.60.120.10">
    <property type="entry name" value="Jelly Rolls"/>
    <property type="match status" value="1"/>
</dbReference>
<keyword evidence="6" id="KW-1185">Reference proteome</keyword>
<evidence type="ECO:0000256" key="2">
    <source>
        <dbReference type="ARBA" id="ARBA00023125"/>
    </source>
</evidence>
<organism evidence="5 6">
    <name type="scientific">Persicobacter psychrovividus</name>
    <dbReference type="NCBI Taxonomy" id="387638"/>
    <lineage>
        <taxon>Bacteria</taxon>
        <taxon>Pseudomonadati</taxon>
        <taxon>Bacteroidota</taxon>
        <taxon>Cytophagia</taxon>
        <taxon>Cytophagales</taxon>
        <taxon>Persicobacteraceae</taxon>
        <taxon>Persicobacter</taxon>
    </lineage>
</organism>
<keyword evidence="3" id="KW-0804">Transcription</keyword>
<gene>
    <name evidence="5" type="ORF">PEPS_45740</name>
</gene>
<dbReference type="SUPFAM" id="SSF46689">
    <property type="entry name" value="Homeodomain-like"/>
    <property type="match status" value="2"/>
</dbReference>
<geneLocation type="plasmid" evidence="5 6">
    <name>pPP8</name>
</geneLocation>
<dbReference type="PROSITE" id="PS01124">
    <property type="entry name" value="HTH_ARAC_FAMILY_2"/>
    <property type="match status" value="1"/>
</dbReference>
<dbReference type="CDD" id="cd06976">
    <property type="entry name" value="cupin_MtlR-like_N"/>
    <property type="match status" value="1"/>
</dbReference>
<dbReference type="InterPro" id="IPR018060">
    <property type="entry name" value="HTH_AraC"/>
</dbReference>
<dbReference type="InterPro" id="IPR011051">
    <property type="entry name" value="RmlC_Cupin_sf"/>
</dbReference>
<dbReference type="InterPro" id="IPR014710">
    <property type="entry name" value="RmlC-like_jellyroll"/>
</dbReference>
<dbReference type="InterPro" id="IPR018062">
    <property type="entry name" value="HTH_AraC-typ_CS"/>
</dbReference>
<dbReference type="PRINTS" id="PR00032">
    <property type="entry name" value="HTHARAC"/>
</dbReference>
<dbReference type="Pfam" id="PF12833">
    <property type="entry name" value="HTH_18"/>
    <property type="match status" value="1"/>
</dbReference>
<dbReference type="SUPFAM" id="SSF51182">
    <property type="entry name" value="RmlC-like cupins"/>
    <property type="match status" value="1"/>
</dbReference>
<dbReference type="PROSITE" id="PS00041">
    <property type="entry name" value="HTH_ARAC_FAMILY_1"/>
    <property type="match status" value="1"/>
</dbReference>
<accession>A0ABM7VMP0</accession>
<dbReference type="InterPro" id="IPR009057">
    <property type="entry name" value="Homeodomain-like_sf"/>
</dbReference>
<evidence type="ECO:0000256" key="1">
    <source>
        <dbReference type="ARBA" id="ARBA00023015"/>
    </source>
</evidence>
<dbReference type="Gene3D" id="1.10.10.60">
    <property type="entry name" value="Homeodomain-like"/>
    <property type="match status" value="2"/>
</dbReference>
<evidence type="ECO:0000256" key="3">
    <source>
        <dbReference type="ARBA" id="ARBA00023163"/>
    </source>
</evidence>
<proteinExistence type="predicted"/>
<name>A0ABM7VMP0_9BACT</name>
<protein>
    <submittedName>
        <fullName evidence="5">AraC family transcriptional regulator</fullName>
    </submittedName>
</protein>
<evidence type="ECO:0000313" key="6">
    <source>
        <dbReference type="Proteomes" id="UP001354989"/>
    </source>
</evidence>